<dbReference type="EMBL" id="CM026423">
    <property type="protein sequence ID" value="KAG0582113.1"/>
    <property type="molecule type" value="Genomic_DNA"/>
</dbReference>
<dbReference type="AlphaFoldDB" id="A0A8T0II29"/>
<dbReference type="Proteomes" id="UP000822688">
    <property type="component" value="Chromosome 3"/>
</dbReference>
<accession>A0A8T0II29</accession>
<feature type="transmembrane region" description="Helical" evidence="2">
    <location>
        <begin position="150"/>
        <end position="170"/>
    </location>
</feature>
<keyword evidence="2" id="KW-1133">Transmembrane helix</keyword>
<evidence type="ECO:0000256" key="1">
    <source>
        <dbReference type="SAM" id="MobiDB-lite"/>
    </source>
</evidence>
<evidence type="ECO:0000313" key="3">
    <source>
        <dbReference type="EMBL" id="KAG0582113.1"/>
    </source>
</evidence>
<evidence type="ECO:0000313" key="4">
    <source>
        <dbReference type="Proteomes" id="UP000822688"/>
    </source>
</evidence>
<dbReference type="InterPro" id="IPR021995">
    <property type="entry name" value="DUF3593"/>
</dbReference>
<sequence length="198" mass="21141">MAMMMAASSCSVAVAARPPLLRASWAGLRPASVRAAPSGQVWRGSSRPGRRIGSRGGEERKQGIRQVVVAGFLPVDPWAPNTDQQSVASSLFAASLFPYLGFLYHLTKSKTAPKLTLFGFYFLLAFVGATIPAGIYAKVHYGTSLSNVDWLHGGAESLLTLTNLFIVFGLRNALQNSAKAEDDDAAAQEEEEGVPLSK</sequence>
<dbReference type="PANTHER" id="PTHR35473">
    <property type="entry name" value="1-ACYL-SN-GLYCEROL-3-PHOSPHATE ACYLTRANSFERASE"/>
    <property type="match status" value="1"/>
</dbReference>
<dbReference type="PANTHER" id="PTHR35473:SF3">
    <property type="entry name" value="1-ACYL-SN-GLYCEROL-3-PHOSPHATE ACYLTRANSFERASE"/>
    <property type="match status" value="1"/>
</dbReference>
<reference evidence="3" key="1">
    <citation type="submission" date="2020-06" db="EMBL/GenBank/DDBJ databases">
        <title>WGS assembly of Ceratodon purpureus strain R40.</title>
        <authorList>
            <person name="Carey S.B."/>
            <person name="Jenkins J."/>
            <person name="Shu S."/>
            <person name="Lovell J.T."/>
            <person name="Sreedasyam A."/>
            <person name="Maumus F."/>
            <person name="Tiley G.P."/>
            <person name="Fernandez-Pozo N."/>
            <person name="Barry K."/>
            <person name="Chen C."/>
            <person name="Wang M."/>
            <person name="Lipzen A."/>
            <person name="Daum C."/>
            <person name="Saski C.A."/>
            <person name="Payton A.C."/>
            <person name="Mcbreen J.C."/>
            <person name="Conrad R.E."/>
            <person name="Kollar L.M."/>
            <person name="Olsson S."/>
            <person name="Huttunen S."/>
            <person name="Landis J.B."/>
            <person name="Wickett N.J."/>
            <person name="Johnson M.G."/>
            <person name="Rensing S.A."/>
            <person name="Grimwood J."/>
            <person name="Schmutz J."/>
            <person name="Mcdaniel S.F."/>
        </authorList>
    </citation>
    <scope>NUCLEOTIDE SEQUENCE</scope>
    <source>
        <strain evidence="3">R40</strain>
    </source>
</reference>
<feature type="region of interest" description="Disordered" evidence="1">
    <location>
        <begin position="39"/>
        <end position="60"/>
    </location>
</feature>
<feature type="transmembrane region" description="Helical" evidence="2">
    <location>
        <begin position="118"/>
        <end position="138"/>
    </location>
</feature>
<protein>
    <submittedName>
        <fullName evidence="3">Uncharacterized protein</fullName>
    </submittedName>
</protein>
<dbReference type="OrthoDB" id="424673at2759"/>
<dbReference type="Pfam" id="PF12159">
    <property type="entry name" value="DUF3593"/>
    <property type="match status" value="1"/>
</dbReference>
<keyword evidence="2" id="KW-0812">Transmembrane</keyword>
<gene>
    <name evidence="3" type="ORF">KC19_3G035300</name>
</gene>
<proteinExistence type="predicted"/>
<keyword evidence="4" id="KW-1185">Reference proteome</keyword>
<name>A0A8T0II29_CERPU</name>
<evidence type="ECO:0000256" key="2">
    <source>
        <dbReference type="SAM" id="Phobius"/>
    </source>
</evidence>
<keyword evidence="2" id="KW-0472">Membrane</keyword>
<organism evidence="3 4">
    <name type="scientific">Ceratodon purpureus</name>
    <name type="common">Fire moss</name>
    <name type="synonym">Dicranum purpureum</name>
    <dbReference type="NCBI Taxonomy" id="3225"/>
    <lineage>
        <taxon>Eukaryota</taxon>
        <taxon>Viridiplantae</taxon>
        <taxon>Streptophyta</taxon>
        <taxon>Embryophyta</taxon>
        <taxon>Bryophyta</taxon>
        <taxon>Bryophytina</taxon>
        <taxon>Bryopsida</taxon>
        <taxon>Dicranidae</taxon>
        <taxon>Pseudoditrichales</taxon>
        <taxon>Ditrichaceae</taxon>
        <taxon>Ceratodon</taxon>
    </lineage>
</organism>
<comment type="caution">
    <text evidence="3">The sequence shown here is derived from an EMBL/GenBank/DDBJ whole genome shotgun (WGS) entry which is preliminary data.</text>
</comment>